<dbReference type="Proteomes" id="UP001151760">
    <property type="component" value="Unassembled WGS sequence"/>
</dbReference>
<sequence>MQEVVLFYNGLDVPTRQILDSRGAIPSKTAADAKVAIQEMAEYSQKWHNGTSRTRSTETSDGLAAIQAQLNNLGREIKKVNEKVYAAQVGCEQCKGPHYTKDCPLKEEGKTLKEAYYTQFGAPFQGGGYRATAPGFYQRNNANPSYQERRQSMEETLSKFMSELVKRHEENSNLIKEIRASMDVAIRNQGASIKTDNGRDIGVNRSLDPFFDDYIELNDLNVPLELRRDQVDDSMPTIEEGEVVKEFRTRNDAKNFRYPSDCDHDKKIHFADLEDMDDYRDEGMGDVIFGEPFLREVSINAKRFEGMITIRNGNEEVTYQMVRSHLRFKHHTNEQCNKIPPLLKVSEEDKMNGISHSYQKLKGFYKGVLNLGPEYIRDAKMEEWLTREHISVHEME</sequence>
<evidence type="ECO:0008006" key="3">
    <source>
        <dbReference type="Google" id="ProtNLM"/>
    </source>
</evidence>
<proteinExistence type="predicted"/>
<comment type="caution">
    <text evidence="1">The sequence shown here is derived from an EMBL/GenBank/DDBJ whole genome shotgun (WGS) entry which is preliminary data.</text>
</comment>
<name>A0ABQ4YY41_9ASTR</name>
<gene>
    <name evidence="1" type="ORF">Tco_0748972</name>
</gene>
<evidence type="ECO:0000313" key="1">
    <source>
        <dbReference type="EMBL" id="GJS82431.1"/>
    </source>
</evidence>
<protein>
    <recommendedName>
        <fullName evidence="3">Eukaryotic translation initiation factor 3 subunit G N-terminal domain-containing protein</fullName>
    </recommendedName>
</protein>
<reference evidence="1" key="1">
    <citation type="journal article" date="2022" name="Int. J. Mol. Sci.">
        <title>Draft Genome of Tanacetum Coccineum: Genomic Comparison of Closely Related Tanacetum-Family Plants.</title>
        <authorList>
            <person name="Yamashiro T."/>
            <person name="Shiraishi A."/>
            <person name="Nakayama K."/>
            <person name="Satake H."/>
        </authorList>
    </citation>
    <scope>NUCLEOTIDE SEQUENCE</scope>
</reference>
<dbReference type="EMBL" id="BQNB010010824">
    <property type="protein sequence ID" value="GJS82431.1"/>
    <property type="molecule type" value="Genomic_DNA"/>
</dbReference>
<accession>A0ABQ4YY41</accession>
<reference evidence="1" key="2">
    <citation type="submission" date="2022-01" db="EMBL/GenBank/DDBJ databases">
        <authorList>
            <person name="Yamashiro T."/>
            <person name="Shiraishi A."/>
            <person name="Satake H."/>
            <person name="Nakayama K."/>
        </authorList>
    </citation>
    <scope>NUCLEOTIDE SEQUENCE</scope>
</reference>
<keyword evidence="2" id="KW-1185">Reference proteome</keyword>
<evidence type="ECO:0000313" key="2">
    <source>
        <dbReference type="Proteomes" id="UP001151760"/>
    </source>
</evidence>
<organism evidence="1 2">
    <name type="scientific">Tanacetum coccineum</name>
    <dbReference type="NCBI Taxonomy" id="301880"/>
    <lineage>
        <taxon>Eukaryota</taxon>
        <taxon>Viridiplantae</taxon>
        <taxon>Streptophyta</taxon>
        <taxon>Embryophyta</taxon>
        <taxon>Tracheophyta</taxon>
        <taxon>Spermatophyta</taxon>
        <taxon>Magnoliopsida</taxon>
        <taxon>eudicotyledons</taxon>
        <taxon>Gunneridae</taxon>
        <taxon>Pentapetalae</taxon>
        <taxon>asterids</taxon>
        <taxon>campanulids</taxon>
        <taxon>Asterales</taxon>
        <taxon>Asteraceae</taxon>
        <taxon>Asteroideae</taxon>
        <taxon>Anthemideae</taxon>
        <taxon>Anthemidinae</taxon>
        <taxon>Tanacetum</taxon>
    </lineage>
</organism>